<evidence type="ECO:0000256" key="5">
    <source>
        <dbReference type="ARBA" id="ARBA00023016"/>
    </source>
</evidence>
<comment type="subunit">
    <text evidence="3 10">Homodimer.</text>
</comment>
<dbReference type="GO" id="GO:0006457">
    <property type="term" value="P:protein folding"/>
    <property type="evidence" value="ECO:0007669"/>
    <property type="project" value="InterPro"/>
</dbReference>
<gene>
    <name evidence="10 14" type="primary">grpE</name>
    <name evidence="14" type="ORF">J0J70_09355</name>
</gene>
<evidence type="ECO:0000256" key="2">
    <source>
        <dbReference type="ARBA" id="ARBA00009054"/>
    </source>
</evidence>
<evidence type="ECO:0000256" key="10">
    <source>
        <dbReference type="HAMAP-Rule" id="MF_01151"/>
    </source>
</evidence>
<dbReference type="PRINTS" id="PR00773">
    <property type="entry name" value="GRPEPROTEIN"/>
</dbReference>
<evidence type="ECO:0000256" key="7">
    <source>
        <dbReference type="ARBA" id="ARBA00053401"/>
    </source>
</evidence>
<organism evidence="14 15">
    <name type="scientific">Turicibacter bilis</name>
    <dbReference type="NCBI Taxonomy" id="2735723"/>
    <lineage>
        <taxon>Bacteria</taxon>
        <taxon>Bacillati</taxon>
        <taxon>Bacillota</taxon>
        <taxon>Erysipelotrichia</taxon>
        <taxon>Erysipelotrichales</taxon>
        <taxon>Turicibacteraceae</taxon>
        <taxon>Turicibacter</taxon>
    </lineage>
</organism>
<dbReference type="Pfam" id="PF01025">
    <property type="entry name" value="GrpE"/>
    <property type="match status" value="1"/>
</dbReference>
<feature type="coiled-coil region" evidence="13">
    <location>
        <begin position="33"/>
        <end position="81"/>
    </location>
</feature>
<dbReference type="PANTHER" id="PTHR21237">
    <property type="entry name" value="GRPE PROTEIN"/>
    <property type="match status" value="1"/>
</dbReference>
<dbReference type="Gene3D" id="2.30.22.10">
    <property type="entry name" value="Head domain of nucleotide exchange factor GrpE"/>
    <property type="match status" value="1"/>
</dbReference>
<dbReference type="FunFam" id="2.30.22.10:FF:000001">
    <property type="entry name" value="Protein GrpE"/>
    <property type="match status" value="1"/>
</dbReference>
<keyword evidence="4 10" id="KW-0963">Cytoplasm</keyword>
<dbReference type="GO" id="GO:0051087">
    <property type="term" value="F:protein-folding chaperone binding"/>
    <property type="evidence" value="ECO:0007669"/>
    <property type="project" value="InterPro"/>
</dbReference>
<comment type="function">
    <text evidence="7 10 11">Participates actively in the response to hyperosmotic and heat shock by preventing the aggregation of stress-denatured proteins, in association with DnaK and GrpE. It is the nucleotide exchange factor for DnaK and may function as a thermosensor. Unfolded proteins bind initially to DnaJ; upon interaction with the DnaJ-bound protein, DnaK hydrolyzes its bound ATP, resulting in the formation of a stable complex. GrpE releases ADP from DnaK; ATP binding to DnaK triggers the release of the substrate protein, thus completing the reaction cycle. Several rounds of ATP-dependent interactions between DnaJ, DnaK and GrpE are required for fully efficient folding.</text>
</comment>
<protein>
    <recommendedName>
        <fullName evidence="8 10">Protein GrpE</fullName>
    </recommendedName>
    <alternativeName>
        <fullName evidence="9 10">HSP-70 cofactor</fullName>
    </alternativeName>
</protein>
<evidence type="ECO:0000256" key="4">
    <source>
        <dbReference type="ARBA" id="ARBA00022490"/>
    </source>
</evidence>
<comment type="subcellular location">
    <subcellularLocation>
        <location evidence="1 10">Cytoplasm</location>
    </subcellularLocation>
</comment>
<dbReference type="SUPFAM" id="SSF58014">
    <property type="entry name" value="Coiled-coil domain of nucleotide exchange factor GrpE"/>
    <property type="match status" value="1"/>
</dbReference>
<dbReference type="Gene3D" id="3.90.20.20">
    <property type="match status" value="1"/>
</dbReference>
<dbReference type="HAMAP" id="MF_01151">
    <property type="entry name" value="GrpE"/>
    <property type="match status" value="1"/>
</dbReference>
<dbReference type="InterPro" id="IPR000740">
    <property type="entry name" value="GrpE"/>
</dbReference>
<dbReference type="GO" id="GO:0051082">
    <property type="term" value="F:unfolded protein binding"/>
    <property type="evidence" value="ECO:0007669"/>
    <property type="project" value="TreeGrafter"/>
</dbReference>
<sequence>MNKDAQSVEELNEENVEAVESTCCQEECEATETAETISETESLKQQIEELKDQLLRNAAELENFKRRMNEERAREVKYRSQSIVTNIIPAIDNFERALSSTVEDENTKTFLTGFKMIHAQLVDALKQEGVEVIVAEGVAFDPTVHQAVMQEAVEGVESGMVLQELQKGYKLKDRVIRPSMVKVSE</sequence>
<evidence type="ECO:0000313" key="15">
    <source>
        <dbReference type="Proteomes" id="UP001058072"/>
    </source>
</evidence>
<dbReference type="GO" id="GO:0000774">
    <property type="term" value="F:adenyl-nucleotide exchange factor activity"/>
    <property type="evidence" value="ECO:0007669"/>
    <property type="project" value="InterPro"/>
</dbReference>
<keyword evidence="5 10" id="KW-0346">Stress response</keyword>
<dbReference type="GO" id="GO:0005737">
    <property type="term" value="C:cytoplasm"/>
    <property type="evidence" value="ECO:0007669"/>
    <property type="project" value="UniProtKB-SubCell"/>
</dbReference>
<keyword evidence="6 10" id="KW-0143">Chaperone</keyword>
<dbReference type="InterPro" id="IPR013805">
    <property type="entry name" value="GrpE_CC"/>
</dbReference>
<dbReference type="InterPro" id="IPR009012">
    <property type="entry name" value="GrpE_head"/>
</dbReference>
<evidence type="ECO:0000256" key="12">
    <source>
        <dbReference type="RuleBase" id="RU004478"/>
    </source>
</evidence>
<accession>A0A9Q9CPX4</accession>
<dbReference type="AlphaFoldDB" id="A0A9Q9CPX4"/>
<dbReference type="CDD" id="cd00446">
    <property type="entry name" value="GrpE"/>
    <property type="match status" value="1"/>
</dbReference>
<evidence type="ECO:0000256" key="9">
    <source>
        <dbReference type="ARBA" id="ARBA00076414"/>
    </source>
</evidence>
<evidence type="ECO:0000256" key="6">
    <source>
        <dbReference type="ARBA" id="ARBA00023186"/>
    </source>
</evidence>
<dbReference type="SUPFAM" id="SSF51064">
    <property type="entry name" value="Head domain of nucleotide exchange factor GrpE"/>
    <property type="match status" value="1"/>
</dbReference>
<dbReference type="PANTHER" id="PTHR21237:SF23">
    <property type="entry name" value="GRPE PROTEIN HOMOLOG, MITOCHONDRIAL"/>
    <property type="match status" value="1"/>
</dbReference>
<dbReference type="PROSITE" id="PS01071">
    <property type="entry name" value="GRPE"/>
    <property type="match status" value="1"/>
</dbReference>
<reference evidence="14" key="1">
    <citation type="submission" date="2021-03" db="EMBL/GenBank/DDBJ databases">
        <title>Comparative Genomics and Metabolomics in the genus Turicibacter.</title>
        <authorList>
            <person name="Maki J."/>
            <person name="Looft T."/>
        </authorList>
    </citation>
    <scope>NUCLEOTIDE SEQUENCE</scope>
    <source>
        <strain evidence="14">ISU324</strain>
    </source>
</reference>
<comment type="similarity">
    <text evidence="2 10 12">Belongs to the GrpE family.</text>
</comment>
<dbReference type="NCBIfam" id="NF010738">
    <property type="entry name" value="PRK14140.1"/>
    <property type="match status" value="1"/>
</dbReference>
<evidence type="ECO:0000256" key="8">
    <source>
        <dbReference type="ARBA" id="ARBA00072274"/>
    </source>
</evidence>
<evidence type="ECO:0000256" key="3">
    <source>
        <dbReference type="ARBA" id="ARBA00011738"/>
    </source>
</evidence>
<evidence type="ECO:0000313" key="14">
    <source>
        <dbReference type="EMBL" id="UUF07822.1"/>
    </source>
</evidence>
<evidence type="ECO:0000256" key="11">
    <source>
        <dbReference type="RuleBase" id="RU000639"/>
    </source>
</evidence>
<dbReference type="Proteomes" id="UP001058072">
    <property type="component" value="Chromosome"/>
</dbReference>
<dbReference type="GO" id="GO:0042803">
    <property type="term" value="F:protein homodimerization activity"/>
    <property type="evidence" value="ECO:0007669"/>
    <property type="project" value="InterPro"/>
</dbReference>
<dbReference type="RefSeq" id="WP_212724449.1">
    <property type="nucleotide sequence ID" value="NZ_CP071250.1"/>
</dbReference>
<keyword evidence="13" id="KW-0175">Coiled coil</keyword>
<evidence type="ECO:0000256" key="13">
    <source>
        <dbReference type="SAM" id="Coils"/>
    </source>
</evidence>
<dbReference type="EMBL" id="CP071250">
    <property type="protein sequence ID" value="UUF07822.1"/>
    <property type="molecule type" value="Genomic_DNA"/>
</dbReference>
<name>A0A9Q9CPX4_9FIRM</name>
<proteinExistence type="inferred from homology"/>
<evidence type="ECO:0000256" key="1">
    <source>
        <dbReference type="ARBA" id="ARBA00004496"/>
    </source>
</evidence>